<evidence type="ECO:0000313" key="1">
    <source>
        <dbReference type="EMBL" id="OZF92513.1"/>
    </source>
</evidence>
<dbReference type="KEGG" id="crq:GCK72_003381"/>
<accession>A0A261A338</accession>
<protein>
    <submittedName>
        <fullName evidence="1">Uncharacterized protein</fullName>
    </submittedName>
</protein>
<name>A0A261A338_CAERE</name>
<feature type="non-terminal residue" evidence="1">
    <location>
        <position position="1"/>
    </location>
</feature>
<dbReference type="eggNOG" id="ENOG502TICV">
    <property type="taxonomic scope" value="Eukaryota"/>
</dbReference>
<dbReference type="CTD" id="9805203"/>
<reference evidence="1" key="1">
    <citation type="submission" date="2017-08" db="EMBL/GenBank/DDBJ databases">
        <authorList>
            <person name="de Groot N.N."/>
        </authorList>
    </citation>
    <scope>NUCLEOTIDE SEQUENCE [LARGE SCALE GENOMIC DNA]</scope>
    <source>
        <strain evidence="1">PX439</strain>
    </source>
</reference>
<dbReference type="EMBL" id="NMWX01000012">
    <property type="protein sequence ID" value="OZF92513.1"/>
    <property type="molecule type" value="Genomic_DNA"/>
</dbReference>
<organism evidence="1 2">
    <name type="scientific">Caenorhabditis remanei</name>
    <name type="common">Caenorhabditis vulgaris</name>
    <dbReference type="NCBI Taxonomy" id="31234"/>
    <lineage>
        <taxon>Eukaryota</taxon>
        <taxon>Metazoa</taxon>
        <taxon>Ecdysozoa</taxon>
        <taxon>Nematoda</taxon>
        <taxon>Chromadorea</taxon>
        <taxon>Rhabditida</taxon>
        <taxon>Rhabditina</taxon>
        <taxon>Rhabditomorpha</taxon>
        <taxon>Rhabditoidea</taxon>
        <taxon>Rhabditidae</taxon>
        <taxon>Peloderinae</taxon>
        <taxon>Caenorhabditis</taxon>
    </lineage>
</organism>
<proteinExistence type="predicted"/>
<gene>
    <name evidence="1" type="ORF">FL82_14042</name>
</gene>
<evidence type="ECO:0000313" key="2">
    <source>
        <dbReference type="Proteomes" id="UP000216624"/>
    </source>
</evidence>
<comment type="caution">
    <text evidence="1">The sequence shown here is derived from an EMBL/GenBank/DDBJ whole genome shotgun (WGS) entry which is preliminary data.</text>
</comment>
<dbReference type="OMA" id="PMVMAFN"/>
<sequence>MENKSGVVADQSGKSGKTVAEKEKMLKKKTPEELAALANKKVFSTESIDEPVPVARRPSELSMDPLKNQLKAVPMVMAFNSAENHFIGAGEKKKEEEKKK</sequence>
<dbReference type="HOGENOM" id="CLU_186304_0_0_1"/>
<keyword evidence="2" id="KW-1185">Reference proteome</keyword>
<dbReference type="Proteomes" id="UP000216624">
    <property type="component" value="Unassembled WGS sequence"/>
</dbReference>
<dbReference type="OrthoDB" id="5789890at2759"/>